<protein>
    <recommendedName>
        <fullName evidence="5">Type VII ESX secretion system translocon, EccE</fullName>
    </recommendedName>
</protein>
<evidence type="ECO:0008006" key="5">
    <source>
        <dbReference type="Google" id="ProtNLM"/>
    </source>
</evidence>
<dbReference type="NCBIfam" id="NF042935">
    <property type="entry name" value="SCO6880_fam"/>
    <property type="match status" value="1"/>
</dbReference>
<proteinExistence type="predicted"/>
<keyword evidence="2" id="KW-0472">Membrane</keyword>
<feature type="transmembrane region" description="Helical" evidence="2">
    <location>
        <begin position="20"/>
        <end position="44"/>
    </location>
</feature>
<feature type="region of interest" description="Disordered" evidence="1">
    <location>
        <begin position="392"/>
        <end position="418"/>
    </location>
</feature>
<feature type="transmembrane region" description="Helical" evidence="2">
    <location>
        <begin position="51"/>
        <end position="71"/>
    </location>
</feature>
<gene>
    <name evidence="3" type="ORF">SAMN05216377_12271</name>
</gene>
<dbReference type="EMBL" id="FNBE01000022">
    <property type="protein sequence ID" value="SDH43672.1"/>
    <property type="molecule type" value="Genomic_DNA"/>
</dbReference>
<accession>A0A1G8CE08</accession>
<dbReference type="RefSeq" id="WP_093089500.1">
    <property type="nucleotide sequence ID" value="NZ_FNBE01000022.1"/>
</dbReference>
<dbReference type="STRING" id="366584.SAMN05216377_12271"/>
<reference evidence="3 4" key="1">
    <citation type="submission" date="2016-10" db="EMBL/GenBank/DDBJ databases">
        <authorList>
            <person name="de Groot N.N."/>
        </authorList>
    </citation>
    <scope>NUCLEOTIDE SEQUENCE [LARGE SCALE GENOMIC DNA]</scope>
    <source>
        <strain evidence="3 4">CGMCC 4.3143</strain>
    </source>
</reference>
<dbReference type="AlphaFoldDB" id="A0A1G8CE08"/>
<evidence type="ECO:0000313" key="3">
    <source>
        <dbReference type="EMBL" id="SDH43672.1"/>
    </source>
</evidence>
<sequence length="486" mass="51926">MSGDEAGPRLYGNWRPERGWGIGSLSTGVTITLFLALLAPLLALSTAPISALPLAVASALVMAGMLVRVGGSTAAEYLTRVTRFRRARAAGWTELSGGLLTDHPRGADLPGVLAPVVPVETDDGRGSRQCLLWDRRSGRLSAVLRLSPVGLDLADPDQTDVWVAGWGSLLADLGYHRLVTGLTVTIDTAPSGGTTIRQHVAQSLDRAAPAVARRILDELVAATPATAAEIDARATITVDPHRATPRPTDLVEACVETVRGLPAIENGLASSGVAVLGRADTGYLLGRIRAAFDPTARPWLSTDDELTRWADAGPVAATERWDSYRHDSGISVTWGMREAPRQSVAARVLAPLLAPGQFPRRVTLVYEPYAAEQAAAKVEAEITSGQIRRAWAERTRRDETQRDRDDRSRALQSAREEAEGAGVGRFTLYVTTTVTDERDLPAAVADAENRAGQAKIRLRRLRGTQAAAFAVALGIGVAPTDSTRRR</sequence>
<keyword evidence="2" id="KW-0812">Transmembrane</keyword>
<dbReference type="Proteomes" id="UP000198967">
    <property type="component" value="Unassembled WGS sequence"/>
</dbReference>
<keyword evidence="2" id="KW-1133">Transmembrane helix</keyword>
<name>A0A1G8CE08_PSEOR</name>
<dbReference type="OrthoDB" id="4505949at2"/>
<dbReference type="InterPro" id="IPR049978">
    <property type="entry name" value="SCO6880-like"/>
</dbReference>
<evidence type="ECO:0000256" key="2">
    <source>
        <dbReference type="SAM" id="Phobius"/>
    </source>
</evidence>
<keyword evidence="4" id="KW-1185">Reference proteome</keyword>
<organism evidence="3 4">
    <name type="scientific">Pseudonocardia oroxyli</name>
    <dbReference type="NCBI Taxonomy" id="366584"/>
    <lineage>
        <taxon>Bacteria</taxon>
        <taxon>Bacillati</taxon>
        <taxon>Actinomycetota</taxon>
        <taxon>Actinomycetes</taxon>
        <taxon>Pseudonocardiales</taxon>
        <taxon>Pseudonocardiaceae</taxon>
        <taxon>Pseudonocardia</taxon>
    </lineage>
</organism>
<evidence type="ECO:0000256" key="1">
    <source>
        <dbReference type="SAM" id="MobiDB-lite"/>
    </source>
</evidence>
<evidence type="ECO:0000313" key="4">
    <source>
        <dbReference type="Proteomes" id="UP000198967"/>
    </source>
</evidence>